<feature type="transmembrane region" description="Helical" evidence="1">
    <location>
        <begin position="12"/>
        <end position="32"/>
    </location>
</feature>
<dbReference type="Pfam" id="PF12146">
    <property type="entry name" value="Hydrolase_4"/>
    <property type="match status" value="1"/>
</dbReference>
<name>A0A840UZG2_9BACT</name>
<protein>
    <submittedName>
        <fullName evidence="3">Pimeloyl-ACP methyl ester carboxylesterase</fullName>
    </submittedName>
</protein>
<dbReference type="Gene3D" id="3.40.50.1820">
    <property type="entry name" value="alpha/beta hydrolase"/>
    <property type="match status" value="1"/>
</dbReference>
<dbReference type="AlphaFoldDB" id="A0A840UZG2"/>
<dbReference type="GO" id="GO:0016020">
    <property type="term" value="C:membrane"/>
    <property type="evidence" value="ECO:0007669"/>
    <property type="project" value="TreeGrafter"/>
</dbReference>
<dbReference type="EMBL" id="JACHFD010000002">
    <property type="protein sequence ID" value="MBB5350216.1"/>
    <property type="molecule type" value="Genomic_DNA"/>
</dbReference>
<evidence type="ECO:0000313" key="4">
    <source>
        <dbReference type="Proteomes" id="UP000557717"/>
    </source>
</evidence>
<dbReference type="PANTHER" id="PTHR43798">
    <property type="entry name" value="MONOACYLGLYCEROL LIPASE"/>
    <property type="match status" value="1"/>
</dbReference>
<gene>
    <name evidence="3" type="ORF">HNR46_000440</name>
</gene>
<dbReference type="PANTHER" id="PTHR43798:SF33">
    <property type="entry name" value="HYDROLASE, PUTATIVE (AFU_ORTHOLOGUE AFUA_2G14860)-RELATED"/>
    <property type="match status" value="1"/>
</dbReference>
<evidence type="ECO:0000256" key="1">
    <source>
        <dbReference type="SAM" id="Phobius"/>
    </source>
</evidence>
<keyword evidence="1" id="KW-1133">Transmembrane helix</keyword>
<dbReference type="InterPro" id="IPR029058">
    <property type="entry name" value="AB_hydrolase_fold"/>
</dbReference>
<proteinExistence type="predicted"/>
<dbReference type="Proteomes" id="UP000557717">
    <property type="component" value="Unassembled WGS sequence"/>
</dbReference>
<dbReference type="SUPFAM" id="SSF53474">
    <property type="entry name" value="alpha/beta-Hydrolases"/>
    <property type="match status" value="1"/>
</dbReference>
<keyword evidence="1" id="KW-0472">Membrane</keyword>
<comment type="caution">
    <text evidence="3">The sequence shown here is derived from an EMBL/GenBank/DDBJ whole genome shotgun (WGS) entry which is preliminary data.</text>
</comment>
<sequence>MWKCVRRGLLHLIAWLACGLLVATVAVGWLGAGRLVEPPRRVLQDYHRERLDQPAAFGLRITAYTGPQQTPCLLVEPEPSRNRNSWRGTELRQSLQSSLPWGTVVGTVVMLHGHTGRKEDHLPSCERFCAAGFRCLLLDLPGHGDHPAPHATFGKKESALVEALVDDLPGRFAISPEPLFLYGVSQGAAIALQTAARHPERWAGVISVSSFAALDRTLTHSAEAFAPNHAEWAPLATASVGCAAWFRAGYTPWEIQPIRVAQKLTMPVMIVHGREDRFIPFTDAEALFSRIPSSRKVLRPVEGAGHDNMLSTDAKHLYPEMCRFLLEARSR</sequence>
<organism evidence="3 4">
    <name type="scientific">Haloferula luteola</name>
    <dbReference type="NCBI Taxonomy" id="595692"/>
    <lineage>
        <taxon>Bacteria</taxon>
        <taxon>Pseudomonadati</taxon>
        <taxon>Verrucomicrobiota</taxon>
        <taxon>Verrucomicrobiia</taxon>
        <taxon>Verrucomicrobiales</taxon>
        <taxon>Verrucomicrobiaceae</taxon>
        <taxon>Haloferula</taxon>
    </lineage>
</organism>
<evidence type="ECO:0000259" key="2">
    <source>
        <dbReference type="Pfam" id="PF12146"/>
    </source>
</evidence>
<dbReference type="InterPro" id="IPR050266">
    <property type="entry name" value="AB_hydrolase_sf"/>
</dbReference>
<evidence type="ECO:0000313" key="3">
    <source>
        <dbReference type="EMBL" id="MBB5350216.1"/>
    </source>
</evidence>
<keyword evidence="4" id="KW-1185">Reference proteome</keyword>
<dbReference type="PROSITE" id="PS51257">
    <property type="entry name" value="PROKAR_LIPOPROTEIN"/>
    <property type="match status" value="1"/>
</dbReference>
<keyword evidence="1" id="KW-0812">Transmembrane</keyword>
<dbReference type="InterPro" id="IPR022742">
    <property type="entry name" value="Hydrolase_4"/>
</dbReference>
<accession>A0A840UZG2</accession>
<dbReference type="RefSeq" id="WP_184015364.1">
    <property type="nucleotide sequence ID" value="NZ_JACHFD010000002.1"/>
</dbReference>
<reference evidence="3 4" key="1">
    <citation type="submission" date="2020-08" db="EMBL/GenBank/DDBJ databases">
        <title>Genomic Encyclopedia of Type Strains, Phase IV (KMG-IV): sequencing the most valuable type-strain genomes for metagenomic binning, comparative biology and taxonomic classification.</title>
        <authorList>
            <person name="Goeker M."/>
        </authorList>
    </citation>
    <scope>NUCLEOTIDE SEQUENCE [LARGE SCALE GENOMIC DNA]</scope>
    <source>
        <strain evidence="3 4">YC6886</strain>
    </source>
</reference>
<feature type="domain" description="Serine aminopeptidase S33" evidence="2">
    <location>
        <begin position="105"/>
        <end position="219"/>
    </location>
</feature>